<keyword evidence="1" id="KW-0732">Signal</keyword>
<accession>A0A1H2YVG9</accession>
<dbReference type="EMBL" id="FNNQ01000010">
    <property type="protein sequence ID" value="SDX09061.1"/>
    <property type="molecule type" value="Genomic_DNA"/>
</dbReference>
<evidence type="ECO:0000256" key="1">
    <source>
        <dbReference type="SAM" id="SignalP"/>
    </source>
</evidence>
<sequence>MRRVYTWLMMVALLLPFVPVSNHVFAEGPSDPAPEIKPKVVNDNAGKKILFDNTHGQTAGAADWVIDGGFSDFANGLAEDGFYVKELRKNSEMNYDDLKSYDAFVIGEANIPYKSSEQAAMVQYVKEGGSIFFIGDHYNADRNKNRWDASEVFNGYRRGAFDDPTKGMGDAEKNSNTMKGVESSDWLKDNFGVRFRYNALGDVNADQIVSAEQSLGITEGVKSVAMHAGSTLAIADPEKAKGIVYLPKTDAKWPNAVDQGVYEGGGMEEGPYAAIAKVGKGKAAFIGDSSPVEDASPKYLREETGTAKKTYDGYKEVDDGKLLINTMNWLTKQENYTRLSDIEKLELDKPTSLLDIENPATSTEPKPEPWAPPSEGYHWWDPSTFKPGSYGSPKEAPTTAVYGMVRQETLPNKKEFKIRAVADNMAAGSTVSGLQIGIYLAGGQQVAKIKNEDGTWPPSYGYSEKFSLTANEKGHAAKELTVSINPAVTGQASLRLRLNGSNLNTESVSIADVDVQPLPDDGPRVPEKISVAEARGKKTDDIVTVEGTITSKPGLFGGLAFYLQDETAGIYVYQSEAGFEPGDKVTVSGKFTVYNGEKELTDILQIKKVGTSKVPEPKTVTAISEENQGQLVRMENVTVRGIEKKGTSFEFNAVADDKTTRVRVDGRSGYTMEAFNADYPEGTKIHLLGLSSIFNDQFQLKPRSSTDFAKVNVDNQAPVTEMKVIGNKLSRGEYLQQAEVTLQATDDKSSVEKIEYRLNDNEPWTTYEKSIRLAQAKVYPLEYRATDQAGNTEESKKESIRVIKATMDQLKSSIQVADIKLASAEKLLLQQVKIADLFLKKAEKAERDGHDKLSAAYRFAGRTQLDVFLLTLKYLPSSAIGDHDKSDLTKIAKLIRESIK</sequence>
<organism evidence="2 3">
    <name type="scientific">Marininema mesophilum</name>
    <dbReference type="NCBI Taxonomy" id="1048340"/>
    <lineage>
        <taxon>Bacteria</taxon>
        <taxon>Bacillati</taxon>
        <taxon>Bacillota</taxon>
        <taxon>Bacilli</taxon>
        <taxon>Bacillales</taxon>
        <taxon>Thermoactinomycetaceae</taxon>
        <taxon>Marininema</taxon>
    </lineage>
</organism>
<feature type="chain" id="PRO_5011479018" description="Endonuclease" evidence="1">
    <location>
        <begin position="27"/>
        <end position="900"/>
    </location>
</feature>
<dbReference type="Proteomes" id="UP000198534">
    <property type="component" value="Unassembled WGS sequence"/>
</dbReference>
<dbReference type="SUPFAM" id="SSF52317">
    <property type="entry name" value="Class I glutamine amidotransferase-like"/>
    <property type="match status" value="1"/>
</dbReference>
<name>A0A1H2YVG9_9BACL</name>
<dbReference type="InterPro" id="IPR029062">
    <property type="entry name" value="Class_I_gatase-like"/>
</dbReference>
<reference evidence="2 3" key="1">
    <citation type="submission" date="2016-10" db="EMBL/GenBank/DDBJ databases">
        <authorList>
            <person name="de Groot N.N."/>
        </authorList>
    </citation>
    <scope>NUCLEOTIDE SEQUENCE [LARGE SCALE GENOMIC DNA]</scope>
    <source>
        <strain evidence="2 3">DSM 45610</strain>
    </source>
</reference>
<gene>
    <name evidence="2" type="ORF">SAMN05444487_11018</name>
</gene>
<dbReference type="InterPro" id="IPR039975">
    <property type="entry name" value="IFT52"/>
</dbReference>
<feature type="signal peptide" evidence="1">
    <location>
        <begin position="1"/>
        <end position="26"/>
    </location>
</feature>
<dbReference type="Gene3D" id="3.40.50.880">
    <property type="match status" value="1"/>
</dbReference>
<proteinExistence type="predicted"/>
<dbReference type="AlphaFoldDB" id="A0A1H2YVG9"/>
<evidence type="ECO:0008006" key="4">
    <source>
        <dbReference type="Google" id="ProtNLM"/>
    </source>
</evidence>
<evidence type="ECO:0000313" key="2">
    <source>
        <dbReference type="EMBL" id="SDX09061.1"/>
    </source>
</evidence>
<dbReference type="CDD" id="cd04486">
    <property type="entry name" value="YhcR_OBF_like"/>
    <property type="match status" value="1"/>
</dbReference>
<evidence type="ECO:0000313" key="3">
    <source>
        <dbReference type="Proteomes" id="UP000198534"/>
    </source>
</evidence>
<dbReference type="NCBIfam" id="NF047446">
    <property type="entry name" value="barrel_OmpL47"/>
    <property type="match status" value="1"/>
</dbReference>
<dbReference type="PANTHER" id="PTHR12969">
    <property type="entry name" value="NGD5/OSM-6/IFT52"/>
    <property type="match status" value="1"/>
</dbReference>
<dbReference type="PANTHER" id="PTHR12969:SF7">
    <property type="entry name" value="INTRAFLAGELLAR TRANSPORT PROTEIN 52 HOMOLOG"/>
    <property type="match status" value="1"/>
</dbReference>
<dbReference type="InterPro" id="IPR058094">
    <property type="entry name" value="Ig-like_OmpL47-like"/>
</dbReference>
<protein>
    <recommendedName>
        <fullName evidence="4">Endonuclease</fullName>
    </recommendedName>
</protein>
<dbReference type="STRING" id="1048340.SAMN05444487_11018"/>
<keyword evidence="3" id="KW-1185">Reference proteome</keyword>